<dbReference type="Gene3D" id="2.130.10.10">
    <property type="entry name" value="YVTN repeat-like/Quinoprotein amine dehydrogenase"/>
    <property type="match status" value="5"/>
</dbReference>
<feature type="compositionally biased region" description="Basic and acidic residues" evidence="6">
    <location>
        <begin position="1928"/>
        <end position="1941"/>
    </location>
</feature>
<feature type="region of interest" description="Disordered" evidence="6">
    <location>
        <begin position="1352"/>
        <end position="1373"/>
    </location>
</feature>
<evidence type="ECO:0000256" key="7">
    <source>
        <dbReference type="SAM" id="Phobius"/>
    </source>
</evidence>
<feature type="region of interest" description="Disordered" evidence="6">
    <location>
        <begin position="90"/>
        <end position="114"/>
    </location>
</feature>
<feature type="compositionally biased region" description="Low complexity" evidence="6">
    <location>
        <begin position="722"/>
        <end position="732"/>
    </location>
</feature>
<dbReference type="PANTHER" id="PTHR19879">
    <property type="entry name" value="TRANSCRIPTION INITIATION FACTOR TFIID"/>
    <property type="match status" value="1"/>
</dbReference>
<dbReference type="VEuPathDB" id="CryptoDB:Vbra_11108"/>
<evidence type="ECO:0000256" key="4">
    <source>
        <dbReference type="ARBA" id="ARBA00023136"/>
    </source>
</evidence>
<dbReference type="EMBL" id="CDMY01000117">
    <property type="protein sequence ID" value="CEL92871.1"/>
    <property type="molecule type" value="Genomic_DNA"/>
</dbReference>
<evidence type="ECO:0000259" key="8">
    <source>
        <dbReference type="Pfam" id="PF00520"/>
    </source>
</evidence>
<evidence type="ECO:0000256" key="2">
    <source>
        <dbReference type="ARBA" id="ARBA00022692"/>
    </source>
</evidence>
<evidence type="ECO:0000256" key="6">
    <source>
        <dbReference type="SAM" id="MobiDB-lite"/>
    </source>
</evidence>
<evidence type="ECO:0000313" key="9">
    <source>
        <dbReference type="EMBL" id="CEL92871.1"/>
    </source>
</evidence>
<evidence type="ECO:0000256" key="3">
    <source>
        <dbReference type="ARBA" id="ARBA00022989"/>
    </source>
</evidence>
<reference evidence="9 10" key="1">
    <citation type="submission" date="2014-11" db="EMBL/GenBank/DDBJ databases">
        <authorList>
            <person name="Zhu J."/>
            <person name="Qi W."/>
            <person name="Song R."/>
        </authorList>
    </citation>
    <scope>NUCLEOTIDE SEQUENCE [LARGE SCALE GENOMIC DNA]</scope>
</reference>
<dbReference type="SMART" id="SM00320">
    <property type="entry name" value="WD40"/>
    <property type="match status" value="12"/>
</dbReference>
<sequence length="1961" mass="216043">MEAKAPPMDALGVSLRPSAIFPERQASVHSSRISASREPTRRAASGAYKLMTAAVRRFSVLRSYTPAALSPVYSRARSFFSSLRPSFFSPGATAERESARQTPTDGTPGLSKGGVDLFPSWEKENEGAIDREQVQSFLAAARIAPLAPPPHPLGRRLFIPGSAKAVSLSRNGRWLVLAMIDGHVFVYDALEREKLFEDRIHIDQRRNKGGGLAISDDGSRVCALDGQGGLHMWDVKTSKKVAGVNEGGGWMSRILSDVQMDSRGKIILTGGDDLAVFAFADGNLLHRHDCGSPVRCLDLCGESERVIYPRSALSPSSSTTPSPILQAIAAPSPAPSPSLSIIRMATQELRRDLRPVSSVPFSAVCGVDDGSIRLFDLIDLNEYRVIRGHAGPIRAIAASKNGRFIATVAQRTGVLKLWQGVSGCEDKALQPHTTDKEPNDSPTFFTSVAINDDGETVYAGDRTGGAHLFSTETGSEERDLRLHEGEVRAVAMSGDGGILCTLGSDGCMCSARIPSEEVQLPGHTNKVRHLVISENGQVVASVSDDNDLKVWCVNPLTSSGGSAHPLTALDNADDAVESWCQFPTSITALAMSVKGDFLALGDTDGYVCLHSTASLMAATQSSPTSNSCSPTADRMTFSVHSSSPHQDDSPPSLNSNFAARTPPSEQPSVPPMPSPGSEISGGMRKSLRFTVTSPDETDGDKDKNKETAPAPSRGKGDDAPALRRAPSLRLPLGGRDGKRESEVDAAKPPQPLVKWEAHDDCISALAMQTNKRIVSGSPDDTSAVFVWDGLSGEVVARCEGEMGQVNGVAINMEAMIVLAVGDQGDLRIWAAETGEPLCVILSAHVGEANCLCLSRDALTVATGGDDALIRLWRVEHQPQTPKGAKSPRHHEHPPSIDLTTRERRSSIMLPPVGGGGRRRSSVAVPPPVQRPHRLSKTRSPKSGGQRSPKSASRRMQQASTHTLFTPTSKGDRRPSLGSRGSKDRRQSIGVAMLAGTVIDKPRPFRVLRGHVGPIACISCDDTCHLLASVAHEDDGMVFLWESTQETPIQVVDRHYQSSTLQVALTSGRLVATADRRGRLLLWRVNDSLLFHWQTIIIRLEQLWSKAIQTRYDVQFHMDSHLNLRAVEGIRSAEAMLALERDNIISMLRANKSLACQRLWPVNHSLVTYLVQMGNLPGLQLLFEAVGATPTGFLPTVMKETALDIALRLRQYEALDVMLNAARQWRTNTMSERVSAAIVRLLPVELKHLPAFLDSRLRSPSRVAGENPPQVTVLPGSALKSIHAHHRASKSLRVDGADAPGMTPEEYSAHLAPQFSDVDRRRPPRQPLHKEPSTFPPSQSRFLGRISLVMAQRAAEDEEEEDDSPSHRGSWRAKADTGYQHIDIRHFDLPNIMNPTVSGGFLRHLNQASTQDLFRTLTVRAILSFKWQKYGGPMYRRRLLLQLLFLLVFFIHSCVIVKYMGDDWRETVRSWNPMWGWITAAARLLLIILSLFLGLKILLLVRKRHFRAFFSVWTWLDISACVFVMAFIICEYLDCDRSVEAMLSSITAVLLWSKMIYFCRGFEGTGHQIRMIQEVVYDMRHFIAVMLIMIVGFGHAFHVLYLHPGYSRPSQWVEATAVSSTLIFLTSIGEFYEDVVSPEIQDPSPHFLRGFLICVLFVLATFFVTIVMFNLLISIMGDTHDRVKLQEIVAQNRERAELLLEYEQQVPRGASSLFPRYLFVGLVGSRGLHELDEQDEWEGRLSQMKKAVRAELAEHQQNVDKRLEVLRMSNRDAVRRSIQEALAEDMASRLEPVQQTVLALQVQQEDIQASLGQMTDAYNQIHSHLSIITHGLNQLGLSLPPPPTQVDSDHTLSDEDTLGSDDHVRPASVFSPTSAEGVPRILVTQFGTTRFGTQQTPDGTGGNRGPDTEETTRRWRIFDVFRTSQQHEQSPKHSAEPADSRRPSRSLHYEPAGMMRRSLTEK</sequence>
<proteinExistence type="predicted"/>
<feature type="compositionally biased region" description="Polar residues" evidence="6">
    <location>
        <begin position="940"/>
        <end position="968"/>
    </location>
</feature>
<dbReference type="PROSITE" id="PS50294">
    <property type="entry name" value="WD_REPEATS_REGION"/>
    <property type="match status" value="2"/>
</dbReference>
<name>A0A0G4EBH6_VITBC</name>
<feature type="transmembrane region" description="Helical" evidence="7">
    <location>
        <begin position="1646"/>
        <end position="1672"/>
    </location>
</feature>
<feature type="compositionally biased region" description="Low complexity" evidence="6">
    <location>
        <begin position="1883"/>
        <end position="1895"/>
    </location>
</feature>
<dbReference type="Proteomes" id="UP000041254">
    <property type="component" value="Unassembled WGS sequence"/>
</dbReference>
<keyword evidence="2 7" id="KW-0812">Transmembrane</keyword>
<keyword evidence="3 7" id="KW-1133">Transmembrane helix</keyword>
<feature type="repeat" description="WD" evidence="5">
    <location>
        <begin position="520"/>
        <end position="551"/>
    </location>
</feature>
<dbReference type="InterPro" id="IPR001680">
    <property type="entry name" value="WD40_rpt"/>
</dbReference>
<dbReference type="PROSITE" id="PS50082">
    <property type="entry name" value="WD_REPEATS_2"/>
    <property type="match status" value="2"/>
</dbReference>
<feature type="compositionally biased region" description="Basic and acidic residues" evidence="6">
    <location>
        <begin position="735"/>
        <end position="745"/>
    </location>
</feature>
<accession>A0A0G4EBH6</accession>
<feature type="transmembrane region" description="Helical" evidence="7">
    <location>
        <begin position="1507"/>
        <end position="1528"/>
    </location>
</feature>
<dbReference type="InterPro" id="IPR015943">
    <property type="entry name" value="WD40/YVTN_repeat-like_dom_sf"/>
</dbReference>
<feature type="compositionally biased region" description="Pro residues" evidence="6">
    <location>
        <begin position="664"/>
        <end position="674"/>
    </location>
</feature>
<feature type="repeat" description="WD" evidence="5">
    <location>
        <begin position="841"/>
        <end position="875"/>
    </location>
</feature>
<protein>
    <recommendedName>
        <fullName evidence="8">Ion transport domain-containing protein</fullName>
    </recommendedName>
</protein>
<feature type="compositionally biased region" description="Basic and acidic residues" evidence="6">
    <location>
        <begin position="1905"/>
        <end position="1918"/>
    </location>
</feature>
<organism evidence="9 10">
    <name type="scientific">Vitrella brassicaformis (strain CCMP3155)</name>
    <dbReference type="NCBI Taxonomy" id="1169540"/>
    <lineage>
        <taxon>Eukaryota</taxon>
        <taxon>Sar</taxon>
        <taxon>Alveolata</taxon>
        <taxon>Colpodellida</taxon>
        <taxon>Vitrellaceae</taxon>
        <taxon>Vitrella</taxon>
    </lineage>
</organism>
<evidence type="ECO:0000256" key="1">
    <source>
        <dbReference type="ARBA" id="ARBA00004141"/>
    </source>
</evidence>
<dbReference type="PANTHER" id="PTHR19879:SF9">
    <property type="entry name" value="TRANSCRIPTION INITIATION FACTOR TFIID SUBUNIT 5"/>
    <property type="match status" value="1"/>
</dbReference>
<feature type="region of interest" description="Disordered" evidence="6">
    <location>
        <begin position="1835"/>
        <end position="1961"/>
    </location>
</feature>
<feature type="region of interest" description="Disordered" evidence="6">
    <location>
        <begin position="618"/>
        <end position="749"/>
    </location>
</feature>
<feature type="compositionally biased region" description="Low complexity" evidence="6">
    <location>
        <begin position="638"/>
        <end position="652"/>
    </location>
</feature>
<dbReference type="GO" id="GO:0016020">
    <property type="term" value="C:membrane"/>
    <property type="evidence" value="ECO:0007669"/>
    <property type="project" value="UniProtKB-SubCell"/>
</dbReference>
<comment type="subcellular location">
    <subcellularLocation>
        <location evidence="1">Membrane</location>
        <topology evidence="1">Multi-pass membrane protein</topology>
    </subcellularLocation>
</comment>
<feature type="compositionally biased region" description="Polar residues" evidence="6">
    <location>
        <begin position="618"/>
        <end position="630"/>
    </location>
</feature>
<gene>
    <name evidence="9" type="ORF">Vbra_11108</name>
</gene>
<evidence type="ECO:0000256" key="5">
    <source>
        <dbReference type="PROSITE-ProRule" id="PRU00221"/>
    </source>
</evidence>
<dbReference type="OrthoDB" id="437584at2759"/>
<feature type="compositionally biased region" description="Basic residues" evidence="6">
    <location>
        <begin position="930"/>
        <end position="939"/>
    </location>
</feature>
<feature type="transmembrane region" description="Helical" evidence="7">
    <location>
        <begin position="1438"/>
        <end position="1459"/>
    </location>
</feature>
<dbReference type="Pfam" id="PF00520">
    <property type="entry name" value="Ion_trans"/>
    <property type="match status" value="1"/>
</dbReference>
<keyword evidence="10" id="KW-1185">Reference proteome</keyword>
<feature type="region of interest" description="Disordered" evidence="6">
    <location>
        <begin position="1309"/>
        <end position="1339"/>
    </location>
</feature>
<evidence type="ECO:0000313" key="10">
    <source>
        <dbReference type="Proteomes" id="UP000041254"/>
    </source>
</evidence>
<dbReference type="Pfam" id="PF00400">
    <property type="entry name" value="WD40"/>
    <property type="match status" value="4"/>
</dbReference>
<dbReference type="GO" id="GO:0005216">
    <property type="term" value="F:monoatomic ion channel activity"/>
    <property type="evidence" value="ECO:0007669"/>
    <property type="project" value="InterPro"/>
</dbReference>
<dbReference type="STRING" id="1169540.A0A0G4EBH6"/>
<feature type="transmembrane region" description="Helical" evidence="7">
    <location>
        <begin position="1479"/>
        <end position="1500"/>
    </location>
</feature>
<feature type="region of interest" description="Disordered" evidence="6">
    <location>
        <begin position="878"/>
        <end position="988"/>
    </location>
</feature>
<dbReference type="InParanoid" id="A0A0G4EBH6"/>
<keyword evidence="4 7" id="KW-0472">Membrane</keyword>
<feature type="compositionally biased region" description="Basic and acidic residues" evidence="6">
    <location>
        <begin position="969"/>
        <end position="986"/>
    </location>
</feature>
<dbReference type="OMA" id="GITCCHI"/>
<feature type="domain" description="Ion transport" evidence="8">
    <location>
        <begin position="1444"/>
        <end position="1684"/>
    </location>
</feature>
<dbReference type="InterPro" id="IPR005821">
    <property type="entry name" value="Ion_trans_dom"/>
</dbReference>
<dbReference type="SUPFAM" id="SSF50978">
    <property type="entry name" value="WD40 repeat-like"/>
    <property type="match status" value="3"/>
</dbReference>
<feature type="transmembrane region" description="Helical" evidence="7">
    <location>
        <begin position="1580"/>
        <end position="1601"/>
    </location>
</feature>
<keyword evidence="5" id="KW-0853">WD repeat</keyword>
<dbReference type="InterPro" id="IPR036322">
    <property type="entry name" value="WD40_repeat_dom_sf"/>
</dbReference>